<keyword evidence="5 6" id="KW-0472">Membrane</keyword>
<protein>
    <submittedName>
        <fullName evidence="8">GtrA family protein</fullName>
    </submittedName>
</protein>
<name>A0A5C8NM09_9ACTN</name>
<organism evidence="8 9">
    <name type="scientific">Aeromicrobium terrae</name>
    <dbReference type="NCBI Taxonomy" id="2498846"/>
    <lineage>
        <taxon>Bacteria</taxon>
        <taxon>Bacillati</taxon>
        <taxon>Actinomycetota</taxon>
        <taxon>Actinomycetes</taxon>
        <taxon>Propionibacteriales</taxon>
        <taxon>Nocardioidaceae</taxon>
        <taxon>Aeromicrobium</taxon>
    </lineage>
</organism>
<evidence type="ECO:0000313" key="8">
    <source>
        <dbReference type="EMBL" id="TXL62884.1"/>
    </source>
</evidence>
<evidence type="ECO:0000259" key="7">
    <source>
        <dbReference type="Pfam" id="PF04138"/>
    </source>
</evidence>
<dbReference type="EMBL" id="VDUX01000001">
    <property type="protein sequence ID" value="TXL62884.1"/>
    <property type="molecule type" value="Genomic_DNA"/>
</dbReference>
<feature type="transmembrane region" description="Helical" evidence="6">
    <location>
        <begin position="121"/>
        <end position="138"/>
    </location>
</feature>
<evidence type="ECO:0000313" key="9">
    <source>
        <dbReference type="Proteomes" id="UP000321571"/>
    </source>
</evidence>
<evidence type="ECO:0000256" key="5">
    <source>
        <dbReference type="ARBA" id="ARBA00023136"/>
    </source>
</evidence>
<dbReference type="AlphaFoldDB" id="A0A5C8NM09"/>
<accession>A0A5C8NM09</accession>
<dbReference type="GO" id="GO:0005886">
    <property type="term" value="C:plasma membrane"/>
    <property type="evidence" value="ECO:0007669"/>
    <property type="project" value="TreeGrafter"/>
</dbReference>
<sequence length="149" mass="16693">MPDSRIATLRQRLRSSWRILLKELTAFGVVGALAFVIDLSIFRWLSPYGALKANFVSTLVSTAFAYVGNRYLSFSHLARRGIARETTLFFGINLVTLVFAELLIAFFVYPLGNAHDSDTVFVVKLVTIAIGTVFRFWAYKRFVFGGPTG</sequence>
<dbReference type="Proteomes" id="UP000321571">
    <property type="component" value="Unassembled WGS sequence"/>
</dbReference>
<comment type="similarity">
    <text evidence="2">Belongs to the GtrA family.</text>
</comment>
<dbReference type="OrthoDB" id="9807815at2"/>
<feature type="domain" description="GtrA/DPMS transmembrane" evidence="7">
    <location>
        <begin position="27"/>
        <end position="144"/>
    </location>
</feature>
<keyword evidence="4 6" id="KW-1133">Transmembrane helix</keyword>
<dbReference type="InterPro" id="IPR051401">
    <property type="entry name" value="GtrA_CellWall_Glycosyl"/>
</dbReference>
<feature type="transmembrane region" description="Helical" evidence="6">
    <location>
        <begin position="20"/>
        <end position="42"/>
    </location>
</feature>
<evidence type="ECO:0000256" key="3">
    <source>
        <dbReference type="ARBA" id="ARBA00022692"/>
    </source>
</evidence>
<dbReference type="PANTHER" id="PTHR38459">
    <property type="entry name" value="PROPHAGE BACTOPRENOL-LINKED GLUCOSE TRANSLOCASE HOMOLOG"/>
    <property type="match status" value="1"/>
</dbReference>
<keyword evidence="9" id="KW-1185">Reference proteome</keyword>
<evidence type="ECO:0000256" key="6">
    <source>
        <dbReference type="SAM" id="Phobius"/>
    </source>
</evidence>
<proteinExistence type="inferred from homology"/>
<keyword evidence="3 6" id="KW-0812">Transmembrane</keyword>
<gene>
    <name evidence="8" type="ORF">FHP06_01170</name>
</gene>
<dbReference type="Pfam" id="PF04138">
    <property type="entry name" value="GtrA_DPMS_TM"/>
    <property type="match status" value="1"/>
</dbReference>
<dbReference type="RefSeq" id="WP_147682993.1">
    <property type="nucleotide sequence ID" value="NZ_VDUX01000001.1"/>
</dbReference>
<evidence type="ECO:0000256" key="4">
    <source>
        <dbReference type="ARBA" id="ARBA00022989"/>
    </source>
</evidence>
<comment type="subcellular location">
    <subcellularLocation>
        <location evidence="1">Membrane</location>
        <topology evidence="1">Multi-pass membrane protein</topology>
    </subcellularLocation>
</comment>
<dbReference type="PANTHER" id="PTHR38459:SF1">
    <property type="entry name" value="PROPHAGE BACTOPRENOL-LINKED GLUCOSE TRANSLOCASE HOMOLOG"/>
    <property type="match status" value="1"/>
</dbReference>
<evidence type="ECO:0000256" key="1">
    <source>
        <dbReference type="ARBA" id="ARBA00004141"/>
    </source>
</evidence>
<reference evidence="8 9" key="1">
    <citation type="submission" date="2019-06" db="EMBL/GenBank/DDBJ databases">
        <title>Aeromicrobium sp. nov., isolated from a maize field.</title>
        <authorList>
            <person name="Lin S.-Y."/>
            <person name="Tsai C.-F."/>
            <person name="Young C.-C."/>
        </authorList>
    </citation>
    <scope>NUCLEOTIDE SEQUENCE [LARGE SCALE GENOMIC DNA]</scope>
    <source>
        <strain evidence="8 9">CC-CFT486</strain>
    </source>
</reference>
<dbReference type="InterPro" id="IPR007267">
    <property type="entry name" value="GtrA_DPMS_TM"/>
</dbReference>
<feature type="transmembrane region" description="Helical" evidence="6">
    <location>
        <begin position="48"/>
        <end position="67"/>
    </location>
</feature>
<feature type="transmembrane region" description="Helical" evidence="6">
    <location>
        <begin position="88"/>
        <end position="109"/>
    </location>
</feature>
<evidence type="ECO:0000256" key="2">
    <source>
        <dbReference type="ARBA" id="ARBA00009399"/>
    </source>
</evidence>
<comment type="caution">
    <text evidence="8">The sequence shown here is derived from an EMBL/GenBank/DDBJ whole genome shotgun (WGS) entry which is preliminary data.</text>
</comment>
<dbReference type="GO" id="GO:0000271">
    <property type="term" value="P:polysaccharide biosynthetic process"/>
    <property type="evidence" value="ECO:0007669"/>
    <property type="project" value="InterPro"/>
</dbReference>